<feature type="domain" description="Thioredoxin" evidence="11">
    <location>
        <begin position="27"/>
        <end position="184"/>
    </location>
</feature>
<dbReference type="InterPro" id="IPR004146">
    <property type="entry name" value="DC1"/>
</dbReference>
<dbReference type="EC" id="1.8.1.8" evidence="1"/>
<evidence type="ECO:0000256" key="7">
    <source>
        <dbReference type="ARBA" id="ARBA00025782"/>
    </source>
</evidence>
<keyword evidence="6" id="KW-0520">NAD</keyword>
<dbReference type="PANTHER" id="PTHR13871">
    <property type="entry name" value="THIOREDOXIN"/>
    <property type="match status" value="1"/>
</dbReference>
<dbReference type="PROSITE" id="PS51352">
    <property type="entry name" value="THIOREDOXIN_2"/>
    <property type="match status" value="2"/>
</dbReference>
<dbReference type="InterPro" id="IPR012336">
    <property type="entry name" value="Thioredoxin-like_fold"/>
</dbReference>
<evidence type="ECO:0000256" key="3">
    <source>
        <dbReference type="ARBA" id="ARBA00022737"/>
    </source>
</evidence>
<dbReference type="EMBL" id="JAMZMK010010806">
    <property type="protein sequence ID" value="KAI7730310.1"/>
    <property type="molecule type" value="Genomic_DNA"/>
</dbReference>
<evidence type="ECO:0000313" key="13">
    <source>
        <dbReference type="Proteomes" id="UP001206925"/>
    </source>
</evidence>
<comment type="catalytic activity">
    <reaction evidence="8">
        <text>[protein]-dithiol + NAD(+) = [protein]-disulfide + NADH + H(+)</text>
        <dbReference type="Rhea" id="RHEA:18749"/>
        <dbReference type="Rhea" id="RHEA-COMP:10593"/>
        <dbReference type="Rhea" id="RHEA-COMP:10594"/>
        <dbReference type="ChEBI" id="CHEBI:15378"/>
        <dbReference type="ChEBI" id="CHEBI:29950"/>
        <dbReference type="ChEBI" id="CHEBI:50058"/>
        <dbReference type="ChEBI" id="CHEBI:57540"/>
        <dbReference type="ChEBI" id="CHEBI:57945"/>
        <dbReference type="EC" id="1.8.1.8"/>
    </reaction>
</comment>
<protein>
    <recommendedName>
        <fullName evidence="1">protein-disulfide reductase</fullName>
        <ecNumber evidence="1">1.8.1.8</ecNumber>
    </recommendedName>
</protein>
<dbReference type="Gene3D" id="3.40.30.10">
    <property type="entry name" value="Glutaredoxin"/>
    <property type="match status" value="2"/>
</dbReference>
<dbReference type="Pfam" id="PF13905">
    <property type="entry name" value="Thioredoxin_8"/>
    <property type="match status" value="2"/>
</dbReference>
<feature type="domain" description="Thioredoxin" evidence="11">
    <location>
        <begin position="193"/>
        <end position="353"/>
    </location>
</feature>
<evidence type="ECO:0000256" key="1">
    <source>
        <dbReference type="ARBA" id="ARBA00012612"/>
    </source>
</evidence>
<proteinExistence type="inferred from homology"/>
<gene>
    <name evidence="12" type="ORF">M8C21_019903</name>
</gene>
<dbReference type="InterPro" id="IPR002219">
    <property type="entry name" value="PKC_DAG/PE"/>
</dbReference>
<accession>A0AAD5BVN5</accession>
<feature type="domain" description="Phorbol-ester/DAG-type" evidence="10">
    <location>
        <begin position="369"/>
        <end position="419"/>
    </location>
</feature>
<comment type="catalytic activity">
    <reaction evidence="9">
        <text>[protein]-dithiol + NADP(+) = [protein]-disulfide + NADPH + H(+)</text>
        <dbReference type="Rhea" id="RHEA:18753"/>
        <dbReference type="Rhea" id="RHEA-COMP:10593"/>
        <dbReference type="Rhea" id="RHEA-COMP:10594"/>
        <dbReference type="ChEBI" id="CHEBI:15378"/>
        <dbReference type="ChEBI" id="CHEBI:29950"/>
        <dbReference type="ChEBI" id="CHEBI:50058"/>
        <dbReference type="ChEBI" id="CHEBI:57783"/>
        <dbReference type="ChEBI" id="CHEBI:58349"/>
        <dbReference type="EC" id="1.8.1.8"/>
    </reaction>
</comment>
<evidence type="ECO:0000256" key="6">
    <source>
        <dbReference type="ARBA" id="ARBA00023027"/>
    </source>
</evidence>
<dbReference type="InterPro" id="IPR013766">
    <property type="entry name" value="Thioredoxin_domain"/>
</dbReference>
<keyword evidence="2" id="KW-0479">Metal-binding</keyword>
<dbReference type="PROSITE" id="PS50081">
    <property type="entry name" value="ZF_DAG_PE_2"/>
    <property type="match status" value="1"/>
</dbReference>
<dbReference type="PANTHER" id="PTHR13871:SF7">
    <property type="entry name" value="NUCLEOREDOXIN 2-RELATED"/>
    <property type="match status" value="1"/>
</dbReference>
<evidence type="ECO:0000256" key="8">
    <source>
        <dbReference type="ARBA" id="ARBA00047388"/>
    </source>
</evidence>
<evidence type="ECO:0000256" key="9">
    <source>
        <dbReference type="ARBA" id="ARBA00047804"/>
    </source>
</evidence>
<dbReference type="GO" id="GO:0047134">
    <property type="term" value="F:protein-disulfide reductase [NAD(P)H] activity"/>
    <property type="evidence" value="ECO:0007669"/>
    <property type="project" value="UniProtKB-EC"/>
</dbReference>
<comment type="caution">
    <text evidence="12">The sequence shown here is derived from an EMBL/GenBank/DDBJ whole genome shotgun (WGS) entry which is preliminary data.</text>
</comment>
<evidence type="ECO:0000256" key="2">
    <source>
        <dbReference type="ARBA" id="ARBA00022723"/>
    </source>
</evidence>
<evidence type="ECO:0000256" key="4">
    <source>
        <dbReference type="ARBA" id="ARBA00022833"/>
    </source>
</evidence>
<sequence>MSQQLLSMNTTSETTTTTVVNRHKYLSLFASDQRDFLLSPTGAQIKISDLEDKTVGIYFAANWYPQCQTFTKLLIQVYDQIQAKKDSNFEIIFVSSDEDLNAFNNFYQSYMPWLAIPFSDLETKKALNKRFDVEGIPCLVILQPNDDDDASVLNDGVELIYRYGVDAYPFTNERLDELLRQEKEKHERQTLVNLLTNHDRDFVLAHSASKEVSVSSLMGKTIGLYFSAQWCLPSHKFTPKLISIYQKIKQNIIQQEFNGEQEDFEIIYVSTDHNELEFNSAFSVMPWLALPFGDPTTKNLTKYFDIRGIPSLIIIGPDGKTVTKNGRSLINLYEEEAYPFTEARVELLEKQMDENAKNLPSVELHSGHRHELSLVSQGNGGGPFICCDCDEQGSGWAYQCLDCGYEVHPKCVRPVVPASSA</sequence>
<dbReference type="InterPro" id="IPR036249">
    <property type="entry name" value="Thioredoxin-like_sf"/>
</dbReference>
<dbReference type="AlphaFoldDB" id="A0AAD5BVN5"/>
<organism evidence="12 13">
    <name type="scientific">Ambrosia artemisiifolia</name>
    <name type="common">Common ragweed</name>
    <dbReference type="NCBI Taxonomy" id="4212"/>
    <lineage>
        <taxon>Eukaryota</taxon>
        <taxon>Viridiplantae</taxon>
        <taxon>Streptophyta</taxon>
        <taxon>Embryophyta</taxon>
        <taxon>Tracheophyta</taxon>
        <taxon>Spermatophyta</taxon>
        <taxon>Magnoliopsida</taxon>
        <taxon>eudicotyledons</taxon>
        <taxon>Gunneridae</taxon>
        <taxon>Pentapetalae</taxon>
        <taxon>asterids</taxon>
        <taxon>campanulids</taxon>
        <taxon>Asterales</taxon>
        <taxon>Asteraceae</taxon>
        <taxon>Asteroideae</taxon>
        <taxon>Heliantheae alliance</taxon>
        <taxon>Heliantheae</taxon>
        <taxon>Ambrosia</taxon>
    </lineage>
</organism>
<dbReference type="InterPro" id="IPR046349">
    <property type="entry name" value="C1-like_sf"/>
</dbReference>
<comment type="similarity">
    <text evidence="7">Belongs to the nucleoredoxin family.</text>
</comment>
<keyword evidence="5" id="KW-0560">Oxidoreductase</keyword>
<keyword evidence="3" id="KW-0677">Repeat</keyword>
<dbReference type="InterPro" id="IPR052259">
    <property type="entry name" value="Nucleoredoxin-like"/>
</dbReference>
<dbReference type="GO" id="GO:0046872">
    <property type="term" value="F:metal ion binding"/>
    <property type="evidence" value="ECO:0007669"/>
    <property type="project" value="UniProtKB-KW"/>
</dbReference>
<dbReference type="Proteomes" id="UP001206925">
    <property type="component" value="Unassembled WGS sequence"/>
</dbReference>
<evidence type="ECO:0000256" key="5">
    <source>
        <dbReference type="ARBA" id="ARBA00023002"/>
    </source>
</evidence>
<reference evidence="12" key="1">
    <citation type="submission" date="2022-06" db="EMBL/GenBank/DDBJ databases">
        <title>Uncovering the hologenomic basis of an extraordinary plant invasion.</title>
        <authorList>
            <person name="Bieker V.C."/>
            <person name="Martin M.D."/>
            <person name="Gilbert T."/>
            <person name="Hodgins K."/>
            <person name="Battlay P."/>
            <person name="Petersen B."/>
            <person name="Wilson J."/>
        </authorList>
    </citation>
    <scope>NUCLEOTIDE SEQUENCE</scope>
    <source>
        <strain evidence="12">AA19_3_7</strain>
        <tissue evidence="12">Leaf</tissue>
    </source>
</reference>
<evidence type="ECO:0000313" key="12">
    <source>
        <dbReference type="EMBL" id="KAI7730310.1"/>
    </source>
</evidence>
<dbReference type="Pfam" id="PF03107">
    <property type="entry name" value="C1_2"/>
    <property type="match status" value="1"/>
</dbReference>
<evidence type="ECO:0000259" key="10">
    <source>
        <dbReference type="PROSITE" id="PS50081"/>
    </source>
</evidence>
<keyword evidence="4" id="KW-0862">Zinc</keyword>
<dbReference type="SUPFAM" id="SSF57889">
    <property type="entry name" value="Cysteine-rich domain"/>
    <property type="match status" value="1"/>
</dbReference>
<dbReference type="SUPFAM" id="SSF52833">
    <property type="entry name" value="Thioredoxin-like"/>
    <property type="match status" value="2"/>
</dbReference>
<keyword evidence="13" id="KW-1185">Reference proteome</keyword>
<evidence type="ECO:0000259" key="11">
    <source>
        <dbReference type="PROSITE" id="PS51352"/>
    </source>
</evidence>
<name>A0AAD5BVN5_AMBAR</name>